<reference evidence="10" key="1">
    <citation type="submission" date="2016-11" db="EMBL/GenBank/DDBJ databases">
        <authorList>
            <person name="Varghese N."/>
            <person name="Submissions S."/>
        </authorList>
    </citation>
    <scope>NUCLEOTIDE SEQUENCE [LARGE SCALE GENOMIC DNA]</scope>
    <source>
        <strain evidence="10">DSM 19514</strain>
    </source>
</reference>
<dbReference type="GO" id="GO:0006284">
    <property type="term" value="P:base-excision repair"/>
    <property type="evidence" value="ECO:0007669"/>
    <property type="project" value="TreeGrafter"/>
</dbReference>
<dbReference type="PROSITE" id="PS00729">
    <property type="entry name" value="AP_NUCLEASE_F2_1"/>
    <property type="match status" value="1"/>
</dbReference>
<evidence type="ECO:0000256" key="2">
    <source>
        <dbReference type="ARBA" id="ARBA00022723"/>
    </source>
</evidence>
<evidence type="ECO:0000256" key="7">
    <source>
        <dbReference type="HAMAP-Rule" id="MF_00152"/>
    </source>
</evidence>
<dbReference type="InterPro" id="IPR013022">
    <property type="entry name" value="Xyl_isomerase-like_TIM-brl"/>
</dbReference>
<feature type="binding site" evidence="7">
    <location>
        <position position="145"/>
    </location>
    <ligand>
        <name>Zn(2+)</name>
        <dbReference type="ChEBI" id="CHEBI:29105"/>
        <label>1</label>
    </ligand>
</feature>
<evidence type="ECO:0000313" key="9">
    <source>
        <dbReference type="EMBL" id="SHE69080.1"/>
    </source>
</evidence>
<dbReference type="STRING" id="1121881.SAMN02745225_01334"/>
<keyword evidence="7" id="KW-0540">Nuclease</keyword>
<dbReference type="GO" id="GO:0003906">
    <property type="term" value="F:DNA-(apurinic or apyrimidinic site) endonuclease activity"/>
    <property type="evidence" value="ECO:0007669"/>
    <property type="project" value="TreeGrafter"/>
</dbReference>
<dbReference type="Pfam" id="PF01261">
    <property type="entry name" value="AP_endonuc_2"/>
    <property type="match status" value="1"/>
</dbReference>
<dbReference type="GO" id="GO:0003677">
    <property type="term" value="F:DNA binding"/>
    <property type="evidence" value="ECO:0007669"/>
    <property type="project" value="InterPro"/>
</dbReference>
<protein>
    <recommendedName>
        <fullName evidence="7">Probable endonuclease 4</fullName>
        <ecNumber evidence="7">3.1.21.2</ecNumber>
    </recommendedName>
    <alternativeName>
        <fullName evidence="7">Endodeoxyribonuclease IV</fullName>
    </alternativeName>
    <alternativeName>
        <fullName evidence="7">Endonuclease IV</fullName>
    </alternativeName>
</protein>
<dbReference type="RefSeq" id="WP_072790286.1">
    <property type="nucleotide sequence ID" value="NZ_FQUL01000017.1"/>
</dbReference>
<dbReference type="InterPro" id="IPR036237">
    <property type="entry name" value="Xyl_isomerase-like_sf"/>
</dbReference>
<dbReference type="PANTHER" id="PTHR21445">
    <property type="entry name" value="ENDONUCLEASE IV ENDODEOXYRIBONUCLEASE IV"/>
    <property type="match status" value="1"/>
</dbReference>
<dbReference type="NCBIfam" id="TIGR00587">
    <property type="entry name" value="nfo"/>
    <property type="match status" value="1"/>
</dbReference>
<gene>
    <name evidence="7" type="primary">nfo</name>
    <name evidence="9" type="ORF">SAMN02745225_01334</name>
</gene>
<name>A0A1M4VJL2_9ACTN</name>
<dbReference type="SUPFAM" id="SSF51658">
    <property type="entry name" value="Xylose isomerase-like"/>
    <property type="match status" value="1"/>
</dbReference>
<keyword evidence="2 7" id="KW-0479">Metal-binding</keyword>
<comment type="catalytic activity">
    <reaction evidence="7">
        <text>Endonucleolytic cleavage to 5'-phosphooligonucleotide end-products.</text>
        <dbReference type="EC" id="3.1.21.2"/>
    </reaction>
</comment>
<dbReference type="PROSITE" id="PS51432">
    <property type="entry name" value="AP_NUCLEASE_F2_4"/>
    <property type="match status" value="1"/>
</dbReference>
<evidence type="ECO:0000256" key="6">
    <source>
        <dbReference type="ARBA" id="ARBA00023204"/>
    </source>
</evidence>
<feature type="domain" description="Xylose isomerase-like TIM barrel" evidence="8">
    <location>
        <begin position="21"/>
        <end position="276"/>
    </location>
</feature>
<evidence type="ECO:0000256" key="1">
    <source>
        <dbReference type="ARBA" id="ARBA00005340"/>
    </source>
</evidence>
<dbReference type="Gene3D" id="3.20.20.150">
    <property type="entry name" value="Divalent-metal-dependent TIM barrel enzymes"/>
    <property type="match status" value="1"/>
</dbReference>
<dbReference type="InterPro" id="IPR018246">
    <property type="entry name" value="AP_endonuc_F2_Zn_BS"/>
</dbReference>
<dbReference type="EMBL" id="FQUL01000017">
    <property type="protein sequence ID" value="SHE69080.1"/>
    <property type="molecule type" value="Genomic_DNA"/>
</dbReference>
<feature type="binding site" evidence="7">
    <location>
        <position position="229"/>
    </location>
    <ligand>
        <name>Zn(2+)</name>
        <dbReference type="ChEBI" id="CHEBI:29105"/>
        <label>3</label>
    </ligand>
</feature>
<dbReference type="EC" id="3.1.21.2" evidence="7"/>
<dbReference type="SMART" id="SM00518">
    <property type="entry name" value="AP2Ec"/>
    <property type="match status" value="1"/>
</dbReference>
<feature type="binding site" evidence="7">
    <location>
        <position position="182"/>
    </location>
    <ligand>
        <name>Zn(2+)</name>
        <dbReference type="ChEBI" id="CHEBI:29105"/>
        <label>3</label>
    </ligand>
</feature>
<sequence>MLIGAHVSASGGLYNAVSNGEEIGAQCIQIFVGSPRTWKTPTLGEKVLSRYREALANSEVVQDAVVHASYLINLGSSDPDLFERSKDLLISTVDVACAIEAYGVVLHLGSHKGHGLDAVEAQLADVFEEVGERLPRSSRTKLLLENTAGAGGTIGGSLEEVERILQLGAKRARVGLCIDTQHIFAYGYDLRNPEDRGRTIDKLSRFLDAVDCVHLNDSKSKCGGLHDRHENLGEGEIGEDALAAFLGASIFANSLVFLEVPGDGSGPRSSDVEAAKRLLTASG</sequence>
<dbReference type="GO" id="GO:0008270">
    <property type="term" value="F:zinc ion binding"/>
    <property type="evidence" value="ECO:0007669"/>
    <property type="project" value="UniProtKB-UniRule"/>
</dbReference>
<evidence type="ECO:0000313" key="10">
    <source>
        <dbReference type="Proteomes" id="UP000184295"/>
    </source>
</evidence>
<proteinExistence type="inferred from homology"/>
<comment type="cofactor">
    <cofactor evidence="7">
        <name>Zn(2+)</name>
        <dbReference type="ChEBI" id="CHEBI:29105"/>
    </cofactor>
    <text evidence="7">Binds 3 Zn(2+) ions.</text>
</comment>
<comment type="similarity">
    <text evidence="1 7">Belongs to the AP endonuclease 2 family.</text>
</comment>
<dbReference type="HAMAP" id="MF_00152">
    <property type="entry name" value="Nfo"/>
    <property type="match status" value="1"/>
</dbReference>
<dbReference type="InterPro" id="IPR001719">
    <property type="entry name" value="AP_endonuc_2"/>
</dbReference>
<dbReference type="CDD" id="cd00019">
    <property type="entry name" value="AP2Ec"/>
    <property type="match status" value="1"/>
</dbReference>
<feature type="binding site" evidence="7">
    <location>
        <position position="214"/>
    </location>
    <ligand>
        <name>Zn(2+)</name>
        <dbReference type="ChEBI" id="CHEBI:29105"/>
        <label>2</label>
    </ligand>
</feature>
<dbReference type="GO" id="GO:0008081">
    <property type="term" value="F:phosphoric diester hydrolase activity"/>
    <property type="evidence" value="ECO:0007669"/>
    <property type="project" value="TreeGrafter"/>
</dbReference>
<feature type="binding site" evidence="7">
    <location>
        <position position="179"/>
    </location>
    <ligand>
        <name>Zn(2+)</name>
        <dbReference type="ChEBI" id="CHEBI:29105"/>
        <label>2</label>
    </ligand>
</feature>
<dbReference type="PROSITE" id="PS00731">
    <property type="entry name" value="AP_NUCLEASE_F2_3"/>
    <property type="match status" value="1"/>
</dbReference>
<dbReference type="Proteomes" id="UP000184295">
    <property type="component" value="Unassembled WGS sequence"/>
</dbReference>
<dbReference type="GO" id="GO:0008833">
    <property type="term" value="F:deoxyribonuclease IV (phage-T4-induced) activity"/>
    <property type="evidence" value="ECO:0007669"/>
    <property type="project" value="UniProtKB-UniRule"/>
</dbReference>
<dbReference type="AlphaFoldDB" id="A0A1M4VJL2"/>
<evidence type="ECO:0000256" key="3">
    <source>
        <dbReference type="ARBA" id="ARBA00022763"/>
    </source>
</evidence>
<evidence type="ECO:0000256" key="5">
    <source>
        <dbReference type="ARBA" id="ARBA00022833"/>
    </source>
</evidence>
<feature type="binding site" evidence="7">
    <location>
        <position position="145"/>
    </location>
    <ligand>
        <name>Zn(2+)</name>
        <dbReference type="ChEBI" id="CHEBI:29105"/>
        <label>2</label>
    </ligand>
</feature>
<keyword evidence="7 9" id="KW-0255">Endonuclease</keyword>
<evidence type="ECO:0000256" key="4">
    <source>
        <dbReference type="ARBA" id="ARBA00022801"/>
    </source>
</evidence>
<evidence type="ECO:0000259" key="8">
    <source>
        <dbReference type="Pfam" id="PF01261"/>
    </source>
</evidence>
<keyword evidence="10" id="KW-1185">Reference proteome</keyword>
<comment type="function">
    <text evidence="7">Endonuclease IV plays a role in DNA repair. It cleaves phosphodiester bonds at apurinic or apyrimidinic (AP) sites, generating a 3'-hydroxyl group and a 5'-terminal sugar phosphate.</text>
</comment>
<feature type="binding site" evidence="7">
    <location>
        <position position="107"/>
    </location>
    <ligand>
        <name>Zn(2+)</name>
        <dbReference type="ChEBI" id="CHEBI:29105"/>
        <label>1</label>
    </ligand>
</feature>
<feature type="binding site" evidence="7">
    <location>
        <position position="227"/>
    </location>
    <ligand>
        <name>Zn(2+)</name>
        <dbReference type="ChEBI" id="CHEBI:29105"/>
        <label>3</label>
    </ligand>
</feature>
<feature type="binding site" evidence="7">
    <location>
        <position position="67"/>
    </location>
    <ligand>
        <name>Zn(2+)</name>
        <dbReference type="ChEBI" id="CHEBI:29105"/>
        <label>1</label>
    </ligand>
</feature>
<organism evidence="9 10">
    <name type="scientific">Ferrithrix thermotolerans DSM 19514</name>
    <dbReference type="NCBI Taxonomy" id="1121881"/>
    <lineage>
        <taxon>Bacteria</taxon>
        <taxon>Bacillati</taxon>
        <taxon>Actinomycetota</taxon>
        <taxon>Acidimicrobiia</taxon>
        <taxon>Acidimicrobiales</taxon>
        <taxon>Acidimicrobiaceae</taxon>
        <taxon>Ferrithrix</taxon>
    </lineage>
</organism>
<keyword evidence="3 7" id="KW-0227">DNA damage</keyword>
<feature type="binding site" evidence="7">
    <location>
        <position position="259"/>
    </location>
    <ligand>
        <name>Zn(2+)</name>
        <dbReference type="ChEBI" id="CHEBI:29105"/>
        <label>2</label>
    </ligand>
</feature>
<keyword evidence="4 7" id="KW-0378">Hydrolase</keyword>
<accession>A0A1M4VJL2</accession>
<keyword evidence="5 7" id="KW-0862">Zinc</keyword>
<dbReference type="PANTHER" id="PTHR21445:SF0">
    <property type="entry name" value="APURINIC-APYRIMIDINIC ENDONUCLEASE"/>
    <property type="match status" value="1"/>
</dbReference>
<keyword evidence="6 7" id="KW-0234">DNA repair</keyword>